<dbReference type="PROSITE" id="PS51285">
    <property type="entry name" value="AGC_KINASE_CTER"/>
    <property type="match status" value="1"/>
</dbReference>
<dbReference type="InterPro" id="IPR008271">
    <property type="entry name" value="Ser/Thr_kinase_AS"/>
</dbReference>
<evidence type="ECO:0000256" key="11">
    <source>
        <dbReference type="PROSITE-ProRule" id="PRU10141"/>
    </source>
</evidence>
<feature type="compositionally biased region" description="Polar residues" evidence="13">
    <location>
        <begin position="436"/>
        <end position="456"/>
    </location>
</feature>
<protein>
    <recommendedName>
        <fullName evidence="2">non-specific serine/threonine protein kinase</fullName>
        <ecNumber evidence="2">2.7.11.1</ecNumber>
    </recommendedName>
</protein>
<feature type="binding site" evidence="11">
    <location>
        <position position="125"/>
    </location>
    <ligand>
        <name>ATP</name>
        <dbReference type="ChEBI" id="CHEBI:30616"/>
    </ligand>
</feature>
<evidence type="ECO:0000256" key="12">
    <source>
        <dbReference type="SAM" id="Coils"/>
    </source>
</evidence>
<evidence type="ECO:0000256" key="4">
    <source>
        <dbReference type="ARBA" id="ARBA00022553"/>
    </source>
</evidence>
<feature type="domain" description="Protein kinase" evidence="14">
    <location>
        <begin position="86"/>
        <end position="358"/>
    </location>
</feature>
<dbReference type="OMA" id="CQNIIRF"/>
<dbReference type="SMART" id="SM00133">
    <property type="entry name" value="S_TK_X"/>
    <property type="match status" value="1"/>
</dbReference>
<dbReference type="PROSITE" id="PS00107">
    <property type="entry name" value="PROTEIN_KINASE_ATP"/>
    <property type="match status" value="1"/>
</dbReference>
<dbReference type="GO" id="GO:0004674">
    <property type="term" value="F:protein serine/threonine kinase activity"/>
    <property type="evidence" value="ECO:0007669"/>
    <property type="project" value="UniProtKB-KW"/>
</dbReference>
<dbReference type="InterPro" id="IPR000719">
    <property type="entry name" value="Prot_kinase_dom"/>
</dbReference>
<keyword evidence="7" id="KW-0418">Kinase</keyword>
<dbReference type="SMART" id="SM00220">
    <property type="entry name" value="S_TKc"/>
    <property type="match status" value="1"/>
</dbReference>
<dbReference type="GO" id="GO:0005524">
    <property type="term" value="F:ATP binding"/>
    <property type="evidence" value="ECO:0007669"/>
    <property type="project" value="UniProtKB-UniRule"/>
</dbReference>
<dbReference type="InterPro" id="IPR059233">
    <property type="entry name" value="MobB_NdrA/B/Cbk1"/>
</dbReference>
<dbReference type="InterPro" id="IPR017892">
    <property type="entry name" value="Pkinase_C"/>
</dbReference>
<comment type="catalytic activity">
    <reaction evidence="10">
        <text>L-seryl-[protein] + ATP = O-phospho-L-seryl-[protein] + ADP + H(+)</text>
        <dbReference type="Rhea" id="RHEA:17989"/>
        <dbReference type="Rhea" id="RHEA-COMP:9863"/>
        <dbReference type="Rhea" id="RHEA-COMP:11604"/>
        <dbReference type="ChEBI" id="CHEBI:15378"/>
        <dbReference type="ChEBI" id="CHEBI:29999"/>
        <dbReference type="ChEBI" id="CHEBI:30616"/>
        <dbReference type="ChEBI" id="CHEBI:83421"/>
        <dbReference type="ChEBI" id="CHEBI:456216"/>
        <dbReference type="EC" id="2.7.11.1"/>
    </reaction>
</comment>
<sequence>MIGKKEIQISNATRDRVEACRLYIERKYAKQIQEEKQQFEGWQQLSKLMDALHMNPKEQEIIKKEILKKEAEQMRKKRTKLSIEDFQPLAIIGRGAFGEVRLCRHVPSQQIVAVKKMKKHEMIFKNQIGHVTNERKVLEEAKGNNWIVEMKCSFQDEKNLYLVMEYLPGGDLMTLLMKKDILSEAEARFYMAELVQAVASVHKLGFIHRDLKPDNILLDNNGHIKLSDFGLCKDAELHFDKPIFSQKFKSKQTRREKAFSTVGTPDYIAPEVFLQKGYDSSVDWWSVGVILYEMLVGYPPFYTDDPSTTCQNIIRFQQCFAFPEEPKVSQLAKDLISKLVCDANTRLTYDQIIRHPWFGGLSILKIRDMKAPYIPTIRSELDTSNFDKYEEEEPWINKGQKSIKKEMTFVGYTYKQEDFEEKRPIQKALEELELSRPSNSRGNTKTTNSPFQSPNLQFKSQLNKQIPLTQQIKTVSATQSPFTKQQTVSPMPLSKNQNFQKSFLNNRLQTEQNESFHINNQQQQNLITQGNIGNFNNENSNPNSNVQNIKNFIFSKIQQHTKNQNSNTNNNSNIQKTVQFNELQKLVQNQKLRPDKPDQEQTKVISNTNNNISSLKQNIINQFRAVSPLTKR</sequence>
<feature type="coiled-coil region" evidence="12">
    <location>
        <begin position="57"/>
        <end position="84"/>
    </location>
</feature>
<evidence type="ECO:0000256" key="9">
    <source>
        <dbReference type="ARBA" id="ARBA00047899"/>
    </source>
</evidence>
<evidence type="ECO:0000256" key="13">
    <source>
        <dbReference type="SAM" id="MobiDB-lite"/>
    </source>
</evidence>
<dbReference type="InterPro" id="IPR017441">
    <property type="entry name" value="Protein_kinase_ATP_BS"/>
</dbReference>
<dbReference type="InterPro" id="IPR000961">
    <property type="entry name" value="AGC-kinase_C"/>
</dbReference>
<dbReference type="FunFam" id="1.10.510.10:FF:000570">
    <property type="entry name" value="Non-specific serine/threonine protein kinase"/>
    <property type="match status" value="1"/>
</dbReference>
<feature type="region of interest" description="Disordered" evidence="13">
    <location>
        <begin position="431"/>
        <end position="456"/>
    </location>
</feature>
<dbReference type="PROSITE" id="PS50011">
    <property type="entry name" value="PROTEIN_KINASE_DOM"/>
    <property type="match status" value="1"/>
</dbReference>
<feature type="domain" description="AGC-kinase C-terminal" evidence="15">
    <location>
        <begin position="345"/>
        <end position="424"/>
    </location>
</feature>
<dbReference type="EMBL" id="CAJJDM010000010">
    <property type="protein sequence ID" value="CAD8049079.1"/>
    <property type="molecule type" value="Genomic_DNA"/>
</dbReference>
<keyword evidence="3" id="KW-0723">Serine/threonine-protein kinase</keyword>
<evidence type="ECO:0000256" key="2">
    <source>
        <dbReference type="ARBA" id="ARBA00012513"/>
    </source>
</evidence>
<keyword evidence="5" id="KW-0808">Transferase</keyword>
<name>A0A8S1K1E2_PARPR</name>
<dbReference type="GO" id="GO:0005737">
    <property type="term" value="C:cytoplasm"/>
    <property type="evidence" value="ECO:0007669"/>
    <property type="project" value="UniProtKB-ARBA"/>
</dbReference>
<evidence type="ECO:0000256" key="10">
    <source>
        <dbReference type="ARBA" id="ARBA00048679"/>
    </source>
</evidence>
<comment type="caution">
    <text evidence="16">The sequence shown here is derived from an EMBL/GenBank/DDBJ whole genome shotgun (WGS) entry which is preliminary data.</text>
</comment>
<dbReference type="Proteomes" id="UP000688137">
    <property type="component" value="Unassembled WGS sequence"/>
</dbReference>
<keyword evidence="4" id="KW-0597">Phosphoprotein</keyword>
<evidence type="ECO:0000256" key="3">
    <source>
        <dbReference type="ARBA" id="ARBA00022527"/>
    </source>
</evidence>
<dbReference type="PANTHER" id="PTHR22988">
    <property type="entry name" value="MYOTONIC DYSTROPHY S/T KINASE-RELATED"/>
    <property type="match status" value="1"/>
</dbReference>
<comment type="similarity">
    <text evidence="1">Belongs to the protein kinase superfamily. AGC Ser/Thr protein kinase family.</text>
</comment>
<gene>
    <name evidence="16" type="ORF">PPRIM_AZ9-3.1.T0130218</name>
</gene>
<keyword evidence="6 11" id="KW-0547">Nucleotide-binding</keyword>
<dbReference type="PROSITE" id="PS00108">
    <property type="entry name" value="PROTEIN_KINASE_ST"/>
    <property type="match status" value="1"/>
</dbReference>
<dbReference type="InterPro" id="IPR050839">
    <property type="entry name" value="Rho-assoc_Ser/Thr_Kinase"/>
</dbReference>
<dbReference type="Pfam" id="PF00433">
    <property type="entry name" value="Pkinase_C"/>
    <property type="match status" value="1"/>
</dbReference>
<comment type="catalytic activity">
    <reaction evidence="9">
        <text>L-threonyl-[protein] + ATP = O-phospho-L-threonyl-[protein] + ADP + H(+)</text>
        <dbReference type="Rhea" id="RHEA:46608"/>
        <dbReference type="Rhea" id="RHEA-COMP:11060"/>
        <dbReference type="Rhea" id="RHEA-COMP:11605"/>
        <dbReference type="ChEBI" id="CHEBI:15378"/>
        <dbReference type="ChEBI" id="CHEBI:30013"/>
        <dbReference type="ChEBI" id="CHEBI:30616"/>
        <dbReference type="ChEBI" id="CHEBI:61977"/>
        <dbReference type="ChEBI" id="CHEBI:456216"/>
        <dbReference type="EC" id="2.7.11.1"/>
    </reaction>
</comment>
<keyword evidence="17" id="KW-1185">Reference proteome</keyword>
<evidence type="ECO:0000259" key="15">
    <source>
        <dbReference type="PROSITE" id="PS51285"/>
    </source>
</evidence>
<evidence type="ECO:0000313" key="17">
    <source>
        <dbReference type="Proteomes" id="UP000688137"/>
    </source>
</evidence>
<evidence type="ECO:0000259" key="14">
    <source>
        <dbReference type="PROSITE" id="PS50011"/>
    </source>
</evidence>
<dbReference type="PANTHER" id="PTHR22988:SF76">
    <property type="entry name" value="CHROMOSOME UNDETERMINED SCAFFOLD_135, WHOLE GENOME SHOTGUN SEQUENCE"/>
    <property type="match status" value="1"/>
</dbReference>
<keyword evidence="8 11" id="KW-0067">ATP-binding</keyword>
<dbReference type="CDD" id="cd21742">
    <property type="entry name" value="MobB_NDR_LATS-like"/>
    <property type="match status" value="1"/>
</dbReference>
<proteinExistence type="inferred from homology"/>
<dbReference type="EC" id="2.7.11.1" evidence="2"/>
<accession>A0A8S1K1E2</accession>
<evidence type="ECO:0000256" key="1">
    <source>
        <dbReference type="ARBA" id="ARBA00009903"/>
    </source>
</evidence>
<reference evidence="16" key="1">
    <citation type="submission" date="2021-01" db="EMBL/GenBank/DDBJ databases">
        <authorList>
            <consortium name="Genoscope - CEA"/>
            <person name="William W."/>
        </authorList>
    </citation>
    <scope>NUCLEOTIDE SEQUENCE</scope>
</reference>
<organism evidence="16 17">
    <name type="scientific">Paramecium primaurelia</name>
    <dbReference type="NCBI Taxonomy" id="5886"/>
    <lineage>
        <taxon>Eukaryota</taxon>
        <taxon>Sar</taxon>
        <taxon>Alveolata</taxon>
        <taxon>Ciliophora</taxon>
        <taxon>Intramacronucleata</taxon>
        <taxon>Oligohymenophorea</taxon>
        <taxon>Peniculida</taxon>
        <taxon>Parameciidae</taxon>
        <taxon>Paramecium</taxon>
    </lineage>
</organism>
<keyword evidence="12" id="KW-0175">Coiled coil</keyword>
<evidence type="ECO:0000256" key="5">
    <source>
        <dbReference type="ARBA" id="ARBA00022679"/>
    </source>
</evidence>
<dbReference type="AlphaFoldDB" id="A0A8S1K1E2"/>
<evidence type="ECO:0000256" key="7">
    <source>
        <dbReference type="ARBA" id="ARBA00022777"/>
    </source>
</evidence>
<evidence type="ECO:0000256" key="8">
    <source>
        <dbReference type="ARBA" id="ARBA00022840"/>
    </source>
</evidence>
<dbReference type="FunFam" id="3.30.200.20:FF:000192">
    <property type="entry name" value="Serine/threonine-protein kinase cot-1"/>
    <property type="match status" value="1"/>
</dbReference>
<evidence type="ECO:0000313" key="16">
    <source>
        <dbReference type="EMBL" id="CAD8049079.1"/>
    </source>
</evidence>
<dbReference type="Pfam" id="PF00069">
    <property type="entry name" value="Pkinase"/>
    <property type="match status" value="1"/>
</dbReference>
<evidence type="ECO:0000256" key="6">
    <source>
        <dbReference type="ARBA" id="ARBA00022741"/>
    </source>
</evidence>